<dbReference type="Proteomes" id="UP001392318">
    <property type="component" value="Unassembled WGS sequence"/>
</dbReference>
<proteinExistence type="predicted"/>
<evidence type="ECO:0000313" key="1">
    <source>
        <dbReference type="EMBL" id="MEM5401688.1"/>
    </source>
</evidence>
<organism evidence="1 2">
    <name type="scientific">Paraburkholderia unamae</name>
    <dbReference type="NCBI Taxonomy" id="219649"/>
    <lineage>
        <taxon>Bacteria</taxon>
        <taxon>Pseudomonadati</taxon>
        <taxon>Pseudomonadota</taxon>
        <taxon>Betaproteobacteria</taxon>
        <taxon>Burkholderiales</taxon>
        <taxon>Burkholderiaceae</taxon>
        <taxon>Paraburkholderia</taxon>
    </lineage>
</organism>
<sequence>MGGRLPLGGVSLPGAPFEARSTGACGGGADPQYPGGATHRLNPAARLATTGS</sequence>
<protein>
    <submittedName>
        <fullName evidence="1">Uncharacterized protein</fullName>
    </submittedName>
</protein>
<name>A0ACC6RJ90_9BURK</name>
<dbReference type="EMBL" id="JAYMRU010000011">
    <property type="protein sequence ID" value="MEM5401688.1"/>
    <property type="molecule type" value="Genomic_DNA"/>
</dbReference>
<accession>A0ACC6RJ90</accession>
<comment type="caution">
    <text evidence="1">The sequence shown here is derived from an EMBL/GenBank/DDBJ whole genome shotgun (WGS) entry which is preliminary data.</text>
</comment>
<evidence type="ECO:0000313" key="2">
    <source>
        <dbReference type="Proteomes" id="UP001392318"/>
    </source>
</evidence>
<gene>
    <name evidence="1" type="ORF">VSR83_16555</name>
</gene>
<keyword evidence="2" id="KW-1185">Reference proteome</keyword>
<reference evidence="1" key="1">
    <citation type="submission" date="2024-01" db="EMBL/GenBank/DDBJ databases">
        <title>The diversity of rhizobia nodulating Mimosa spp. in eleven states of Brazil covering several biomes is determined by host plant, location, and edaphic factors.</title>
        <authorList>
            <person name="Rouws L."/>
            <person name="Barauna A."/>
            <person name="Beukes C."/>
            <person name="De Faria S.M."/>
            <person name="Gross E."/>
            <person name="Dos Reis Junior F.B."/>
            <person name="Simon M."/>
            <person name="Maluk M."/>
            <person name="Odee D.W."/>
            <person name="Kenicer G."/>
            <person name="Young J.P.W."/>
            <person name="Reis V.M."/>
            <person name="Zilli J."/>
            <person name="James E.K."/>
        </authorList>
    </citation>
    <scope>NUCLEOTIDE SEQUENCE</scope>
    <source>
        <strain evidence="1">JPY452</strain>
    </source>
</reference>